<feature type="compositionally biased region" description="Polar residues" evidence="1">
    <location>
        <begin position="212"/>
        <end position="222"/>
    </location>
</feature>
<comment type="caution">
    <text evidence="2">The sequence shown here is derived from an EMBL/GenBank/DDBJ whole genome shotgun (WGS) entry which is preliminary data.</text>
</comment>
<keyword evidence="3" id="KW-1185">Reference proteome</keyword>
<name>A0ABQ8DWW4_BRANA</name>
<evidence type="ECO:0000313" key="2">
    <source>
        <dbReference type="EMBL" id="KAH0933882.1"/>
    </source>
</evidence>
<dbReference type="Proteomes" id="UP000824890">
    <property type="component" value="Unassembled WGS sequence"/>
</dbReference>
<feature type="region of interest" description="Disordered" evidence="1">
    <location>
        <begin position="207"/>
        <end position="242"/>
    </location>
</feature>
<organism evidence="2 3">
    <name type="scientific">Brassica napus</name>
    <name type="common">Rape</name>
    <dbReference type="NCBI Taxonomy" id="3708"/>
    <lineage>
        <taxon>Eukaryota</taxon>
        <taxon>Viridiplantae</taxon>
        <taxon>Streptophyta</taxon>
        <taxon>Embryophyta</taxon>
        <taxon>Tracheophyta</taxon>
        <taxon>Spermatophyta</taxon>
        <taxon>Magnoliopsida</taxon>
        <taxon>eudicotyledons</taxon>
        <taxon>Gunneridae</taxon>
        <taxon>Pentapetalae</taxon>
        <taxon>rosids</taxon>
        <taxon>malvids</taxon>
        <taxon>Brassicales</taxon>
        <taxon>Brassicaceae</taxon>
        <taxon>Brassiceae</taxon>
        <taxon>Brassica</taxon>
    </lineage>
</organism>
<feature type="compositionally biased region" description="Basic and acidic residues" evidence="1">
    <location>
        <begin position="272"/>
        <end position="282"/>
    </location>
</feature>
<evidence type="ECO:0000256" key="1">
    <source>
        <dbReference type="SAM" id="MobiDB-lite"/>
    </source>
</evidence>
<proteinExistence type="predicted"/>
<dbReference type="EMBL" id="JAGKQM010000003">
    <property type="protein sequence ID" value="KAH0933882.1"/>
    <property type="molecule type" value="Genomic_DNA"/>
</dbReference>
<feature type="region of interest" description="Disordered" evidence="1">
    <location>
        <begin position="91"/>
        <end position="166"/>
    </location>
</feature>
<feature type="region of interest" description="Disordered" evidence="1">
    <location>
        <begin position="262"/>
        <end position="286"/>
    </location>
</feature>
<sequence length="478" mass="55191">MKKVGDFPSLYPEDFKLLISNYSLFGNIWWILGALDGLHAGFFPRPVVGGTVAHLHRHRRHLRRMEPPNIKPSLYLKSLSEKIRSLLSTYLGESPSEPSYSKRSSSQYHHRNAERAKVRGSSNIESERYNRRYERPSESYKYRNPPSTERTISARGQRRGETNYGPIRREHSLNSYQSLEYRRHEYRDHSHSSRHLQSAKALWVEKQKNKETQPANLELSESSRPHVIPPGETKDPHHPPANIPVEILDLARKEIRDYMEQYSNCQDPTESAARKERLRQAEEQGELEEAATSLVRNSLESQRIEEVIRVPEASPDRIPVSQRLGPISESQSAFNRLGSLTSPQARAAPLSLQSGRKRKAAKTPLRRTTPLSLAMVNAGIRKRRILKDTRSNKIIPPREENRSKRIPLPEGMQSLKVSDLIHQETSEWNIEQIERCLPFHKEQILKIKPSTLRIEDTLVWMKNPTGEYTTRSGYLTFI</sequence>
<evidence type="ECO:0000313" key="3">
    <source>
        <dbReference type="Proteomes" id="UP000824890"/>
    </source>
</evidence>
<gene>
    <name evidence="2" type="ORF">HID58_010999</name>
</gene>
<reference evidence="2 3" key="1">
    <citation type="submission" date="2021-05" db="EMBL/GenBank/DDBJ databases">
        <title>Genome Assembly of Synthetic Allotetraploid Brassica napus Reveals Homoeologous Exchanges between Subgenomes.</title>
        <authorList>
            <person name="Davis J.T."/>
        </authorList>
    </citation>
    <scope>NUCLEOTIDE SEQUENCE [LARGE SCALE GENOMIC DNA]</scope>
    <source>
        <strain evidence="3">cv. Da-Ae</strain>
        <tissue evidence="2">Seedling</tissue>
    </source>
</reference>
<protein>
    <submittedName>
        <fullName evidence="2">Uncharacterized protein</fullName>
    </submittedName>
</protein>
<accession>A0ABQ8DWW4</accession>
<feature type="compositionally biased region" description="Basic and acidic residues" evidence="1">
    <location>
        <begin position="125"/>
        <end position="141"/>
    </location>
</feature>
<feature type="compositionally biased region" description="Low complexity" evidence="1">
    <location>
        <begin position="93"/>
        <end position="107"/>
    </location>
</feature>